<dbReference type="Gene3D" id="2.60.120.10">
    <property type="entry name" value="Jelly Rolls"/>
    <property type="match status" value="1"/>
</dbReference>
<evidence type="ECO:0000313" key="3">
    <source>
        <dbReference type="Proteomes" id="UP000235036"/>
    </source>
</evidence>
<protein>
    <submittedName>
        <fullName evidence="2">Cupin domain-containing protein</fullName>
    </submittedName>
</protein>
<dbReference type="PANTHER" id="PTHR36440">
    <property type="entry name" value="PUTATIVE (AFU_ORTHOLOGUE AFUA_8G07350)-RELATED"/>
    <property type="match status" value="1"/>
</dbReference>
<gene>
    <name evidence="2" type="ORF">CEN44_18205</name>
</gene>
<reference evidence="2 3" key="1">
    <citation type="submission" date="2017-08" db="EMBL/GenBank/DDBJ databases">
        <title>Genomes of Fischerella (Mastigocladus) sp. strains.</title>
        <authorList>
            <person name="Miller S.R."/>
        </authorList>
    </citation>
    <scope>NUCLEOTIDE SEQUENCE [LARGE SCALE GENOMIC DNA]</scope>
    <source>
        <strain evidence="2 3">CCMEE 5323</strain>
    </source>
</reference>
<name>A0A2N6K047_FISMU</name>
<organism evidence="2 3">
    <name type="scientific">Fischerella muscicola CCMEE 5323</name>
    <dbReference type="NCBI Taxonomy" id="2019572"/>
    <lineage>
        <taxon>Bacteria</taxon>
        <taxon>Bacillati</taxon>
        <taxon>Cyanobacteriota</taxon>
        <taxon>Cyanophyceae</taxon>
        <taxon>Nostocales</taxon>
        <taxon>Hapalosiphonaceae</taxon>
        <taxon>Fischerella</taxon>
    </lineage>
</organism>
<dbReference type="InterPro" id="IPR013096">
    <property type="entry name" value="Cupin_2"/>
</dbReference>
<sequence length="165" mass="18346">MTSSHKTTLVQRGKGSTYLALGDLYTFLATGEDTGGAYSITEVLMQPQSVIPSHRHDQADEAHYILEGEIEYQLEDQTIIAYSGTFLNFPKNQYHGFKNIGSNPAKILMIITPSGAEQFFSEMGQRILEPMSEEEKRNLLCPPNPADIEKAIEVAVTKYGLQFLA</sequence>
<dbReference type="RefSeq" id="WP_016865502.1">
    <property type="nucleotide sequence ID" value="NZ_CAWNVR010000539.1"/>
</dbReference>
<evidence type="ECO:0000313" key="2">
    <source>
        <dbReference type="EMBL" id="PLZ87105.1"/>
    </source>
</evidence>
<proteinExistence type="predicted"/>
<accession>A0A2N6K047</accession>
<dbReference type="InterPro" id="IPR011051">
    <property type="entry name" value="RmlC_Cupin_sf"/>
</dbReference>
<dbReference type="EMBL" id="NRQW01000423">
    <property type="protein sequence ID" value="PLZ87105.1"/>
    <property type="molecule type" value="Genomic_DNA"/>
</dbReference>
<keyword evidence="3" id="KW-1185">Reference proteome</keyword>
<feature type="domain" description="Cupin type-2" evidence="1">
    <location>
        <begin position="43"/>
        <end position="110"/>
    </location>
</feature>
<evidence type="ECO:0000259" key="1">
    <source>
        <dbReference type="Pfam" id="PF07883"/>
    </source>
</evidence>
<dbReference type="PANTHER" id="PTHR36440:SF1">
    <property type="entry name" value="PUTATIVE (AFU_ORTHOLOGUE AFUA_8G07350)-RELATED"/>
    <property type="match status" value="1"/>
</dbReference>
<dbReference type="InterPro" id="IPR014710">
    <property type="entry name" value="RmlC-like_jellyroll"/>
</dbReference>
<dbReference type="InterPro" id="IPR053146">
    <property type="entry name" value="QDO-like"/>
</dbReference>
<dbReference type="Proteomes" id="UP000235036">
    <property type="component" value="Unassembled WGS sequence"/>
</dbReference>
<dbReference type="SUPFAM" id="SSF51182">
    <property type="entry name" value="RmlC-like cupins"/>
    <property type="match status" value="1"/>
</dbReference>
<dbReference type="Pfam" id="PF07883">
    <property type="entry name" value="Cupin_2"/>
    <property type="match status" value="1"/>
</dbReference>
<dbReference type="AlphaFoldDB" id="A0A2N6K047"/>
<comment type="caution">
    <text evidence="2">The sequence shown here is derived from an EMBL/GenBank/DDBJ whole genome shotgun (WGS) entry which is preliminary data.</text>
</comment>